<feature type="compositionally biased region" description="Low complexity" evidence="1">
    <location>
        <begin position="140"/>
        <end position="153"/>
    </location>
</feature>
<organism evidence="2 3">
    <name type="scientific">Lasiosphaeria ovina</name>
    <dbReference type="NCBI Taxonomy" id="92902"/>
    <lineage>
        <taxon>Eukaryota</taxon>
        <taxon>Fungi</taxon>
        <taxon>Dikarya</taxon>
        <taxon>Ascomycota</taxon>
        <taxon>Pezizomycotina</taxon>
        <taxon>Sordariomycetes</taxon>
        <taxon>Sordariomycetidae</taxon>
        <taxon>Sordariales</taxon>
        <taxon>Lasiosphaeriaceae</taxon>
        <taxon>Lasiosphaeria</taxon>
    </lineage>
</organism>
<accession>A0AAE0TYL4</accession>
<name>A0AAE0TYL4_9PEZI</name>
<gene>
    <name evidence="2" type="ORF">B0T24DRAFT_74540</name>
</gene>
<sequence length="208" mass="21973">MHLGPRQVRSEACLLDNDMDRRGLGRRNPVSSMTLAWPGPMLGAMSEATLQPTGIDYYVIAHQCGGELKTALPGCKESENLPRLALLGQPGVVVALCSSTAKYGVTCRITVCLTGAARLFSPLHPHPHPHPQPLYPPNGPRSHPAAAAAAGNVATRPRAADLGKVNEPIGTVLYSVGCGTGTAFPVSCLLLSATKRSMLPPRKIPHQH</sequence>
<dbReference type="AlphaFoldDB" id="A0AAE0TYL4"/>
<reference evidence="2" key="2">
    <citation type="submission" date="2023-06" db="EMBL/GenBank/DDBJ databases">
        <authorList>
            <consortium name="Lawrence Berkeley National Laboratory"/>
            <person name="Haridas S."/>
            <person name="Hensen N."/>
            <person name="Bonometti L."/>
            <person name="Westerberg I."/>
            <person name="Brannstrom I.O."/>
            <person name="Guillou S."/>
            <person name="Cros-Aarteil S."/>
            <person name="Calhoun S."/>
            <person name="Kuo A."/>
            <person name="Mondo S."/>
            <person name="Pangilinan J."/>
            <person name="Riley R."/>
            <person name="Labutti K."/>
            <person name="Andreopoulos B."/>
            <person name="Lipzen A."/>
            <person name="Chen C."/>
            <person name="Yanf M."/>
            <person name="Daum C."/>
            <person name="Ng V."/>
            <person name="Clum A."/>
            <person name="Steindorff A."/>
            <person name="Ohm R."/>
            <person name="Martin F."/>
            <person name="Silar P."/>
            <person name="Natvig D."/>
            <person name="Lalanne C."/>
            <person name="Gautier V."/>
            <person name="Ament-Velasquez S.L."/>
            <person name="Kruys A."/>
            <person name="Hutchinson M.I."/>
            <person name="Powell A.J."/>
            <person name="Barry K."/>
            <person name="Miller A.N."/>
            <person name="Grigoriev I.V."/>
            <person name="Debuchy R."/>
            <person name="Gladieux P."/>
            <person name="Thoren M.H."/>
            <person name="Johannesson H."/>
        </authorList>
    </citation>
    <scope>NUCLEOTIDE SEQUENCE</scope>
    <source>
        <strain evidence="2">CBS 958.72</strain>
    </source>
</reference>
<dbReference type="Proteomes" id="UP001287356">
    <property type="component" value="Unassembled WGS sequence"/>
</dbReference>
<comment type="caution">
    <text evidence="2">The sequence shown here is derived from an EMBL/GenBank/DDBJ whole genome shotgun (WGS) entry which is preliminary data.</text>
</comment>
<evidence type="ECO:0000313" key="2">
    <source>
        <dbReference type="EMBL" id="KAK3384189.1"/>
    </source>
</evidence>
<evidence type="ECO:0000256" key="1">
    <source>
        <dbReference type="SAM" id="MobiDB-lite"/>
    </source>
</evidence>
<dbReference type="EMBL" id="JAULSN010000001">
    <property type="protein sequence ID" value="KAK3384189.1"/>
    <property type="molecule type" value="Genomic_DNA"/>
</dbReference>
<proteinExistence type="predicted"/>
<feature type="region of interest" description="Disordered" evidence="1">
    <location>
        <begin position="127"/>
        <end position="153"/>
    </location>
</feature>
<reference evidence="2" key="1">
    <citation type="journal article" date="2023" name="Mol. Phylogenet. Evol.">
        <title>Genome-scale phylogeny and comparative genomics of the fungal order Sordariales.</title>
        <authorList>
            <person name="Hensen N."/>
            <person name="Bonometti L."/>
            <person name="Westerberg I."/>
            <person name="Brannstrom I.O."/>
            <person name="Guillou S."/>
            <person name="Cros-Aarteil S."/>
            <person name="Calhoun S."/>
            <person name="Haridas S."/>
            <person name="Kuo A."/>
            <person name="Mondo S."/>
            <person name="Pangilinan J."/>
            <person name="Riley R."/>
            <person name="LaButti K."/>
            <person name="Andreopoulos B."/>
            <person name="Lipzen A."/>
            <person name="Chen C."/>
            <person name="Yan M."/>
            <person name="Daum C."/>
            <person name="Ng V."/>
            <person name="Clum A."/>
            <person name="Steindorff A."/>
            <person name="Ohm R.A."/>
            <person name="Martin F."/>
            <person name="Silar P."/>
            <person name="Natvig D.O."/>
            <person name="Lalanne C."/>
            <person name="Gautier V."/>
            <person name="Ament-Velasquez S.L."/>
            <person name="Kruys A."/>
            <person name="Hutchinson M.I."/>
            <person name="Powell A.J."/>
            <person name="Barry K."/>
            <person name="Miller A.N."/>
            <person name="Grigoriev I.V."/>
            <person name="Debuchy R."/>
            <person name="Gladieux P."/>
            <person name="Hiltunen Thoren M."/>
            <person name="Johannesson H."/>
        </authorList>
    </citation>
    <scope>NUCLEOTIDE SEQUENCE</scope>
    <source>
        <strain evidence="2">CBS 958.72</strain>
    </source>
</reference>
<evidence type="ECO:0000313" key="3">
    <source>
        <dbReference type="Proteomes" id="UP001287356"/>
    </source>
</evidence>
<keyword evidence="3" id="KW-1185">Reference proteome</keyword>
<feature type="compositionally biased region" description="Pro residues" evidence="1">
    <location>
        <begin position="130"/>
        <end position="139"/>
    </location>
</feature>
<protein>
    <submittedName>
        <fullName evidence="2">Uncharacterized protein</fullName>
    </submittedName>
</protein>